<dbReference type="EMBL" id="CAJOBB010004570">
    <property type="protein sequence ID" value="CAF4094287.1"/>
    <property type="molecule type" value="Genomic_DNA"/>
</dbReference>
<reference evidence="1" key="1">
    <citation type="submission" date="2021-02" db="EMBL/GenBank/DDBJ databases">
        <authorList>
            <person name="Nowell W R."/>
        </authorList>
    </citation>
    <scope>NUCLEOTIDE SEQUENCE</scope>
</reference>
<sequence length="33" mass="3660">FPGATDAREASSIIVNMTRLQLLIDKALEEMEP</sequence>
<proteinExistence type="predicted"/>
<evidence type="ECO:0000313" key="2">
    <source>
        <dbReference type="EMBL" id="CAF4163752.1"/>
    </source>
</evidence>
<name>A0A819UEX0_9BILA</name>
<protein>
    <submittedName>
        <fullName evidence="1">Uncharacterized protein</fullName>
    </submittedName>
</protein>
<evidence type="ECO:0000313" key="1">
    <source>
        <dbReference type="EMBL" id="CAF4094287.1"/>
    </source>
</evidence>
<accession>A0A819UEX0</accession>
<dbReference type="EMBL" id="CAJOBB010006535">
    <property type="protein sequence ID" value="CAF4163752.1"/>
    <property type="molecule type" value="Genomic_DNA"/>
</dbReference>
<organism evidence="1 3">
    <name type="scientific">Adineta steineri</name>
    <dbReference type="NCBI Taxonomy" id="433720"/>
    <lineage>
        <taxon>Eukaryota</taxon>
        <taxon>Metazoa</taxon>
        <taxon>Spiralia</taxon>
        <taxon>Gnathifera</taxon>
        <taxon>Rotifera</taxon>
        <taxon>Eurotatoria</taxon>
        <taxon>Bdelloidea</taxon>
        <taxon>Adinetida</taxon>
        <taxon>Adinetidae</taxon>
        <taxon>Adineta</taxon>
    </lineage>
</organism>
<gene>
    <name evidence="1" type="ORF">KXQ929_LOCUS34148</name>
    <name evidence="2" type="ORF">KXQ929_LOCUS37967</name>
</gene>
<evidence type="ECO:0000313" key="3">
    <source>
        <dbReference type="Proteomes" id="UP000663868"/>
    </source>
</evidence>
<dbReference type="AlphaFoldDB" id="A0A819UEX0"/>
<feature type="non-terminal residue" evidence="1">
    <location>
        <position position="1"/>
    </location>
</feature>
<comment type="caution">
    <text evidence="1">The sequence shown here is derived from an EMBL/GenBank/DDBJ whole genome shotgun (WGS) entry which is preliminary data.</text>
</comment>
<dbReference type="Proteomes" id="UP000663868">
    <property type="component" value="Unassembled WGS sequence"/>
</dbReference>